<name>A0ABX0VYS7_9RHOB</name>
<dbReference type="InterPro" id="IPR029052">
    <property type="entry name" value="Metallo-depent_PP-like"/>
</dbReference>
<comment type="caution">
    <text evidence="2">The sequence shown here is derived from an EMBL/GenBank/DDBJ whole genome shotgun (WGS) entry which is preliminary data.</text>
</comment>
<dbReference type="Pfam" id="PF00149">
    <property type="entry name" value="Metallophos"/>
    <property type="match status" value="1"/>
</dbReference>
<gene>
    <name evidence="2" type="ORF">HCZ30_12530</name>
</gene>
<dbReference type="EMBL" id="JAATOP010000008">
    <property type="protein sequence ID" value="NIY73252.1"/>
    <property type="molecule type" value="Genomic_DNA"/>
</dbReference>
<dbReference type="RefSeq" id="WP_167638638.1">
    <property type="nucleotide sequence ID" value="NZ_JAATOP010000008.1"/>
</dbReference>
<proteinExistence type="predicted"/>
<organism evidence="2 3">
    <name type="scientific">Marivivens donghaensis</name>
    <dbReference type="NCBI Taxonomy" id="1699413"/>
    <lineage>
        <taxon>Bacteria</taxon>
        <taxon>Pseudomonadati</taxon>
        <taxon>Pseudomonadota</taxon>
        <taxon>Alphaproteobacteria</taxon>
        <taxon>Rhodobacterales</taxon>
        <taxon>Paracoccaceae</taxon>
        <taxon>Marivivens group</taxon>
        <taxon>Marivivens</taxon>
    </lineage>
</organism>
<accession>A0ABX0VYS7</accession>
<dbReference type="CDD" id="cd00144">
    <property type="entry name" value="MPP_PPP_family"/>
    <property type="match status" value="1"/>
</dbReference>
<keyword evidence="3" id="KW-1185">Reference proteome</keyword>
<dbReference type="InterPro" id="IPR050126">
    <property type="entry name" value="Ap4A_hydrolase"/>
</dbReference>
<dbReference type="Gene3D" id="3.60.21.10">
    <property type="match status" value="1"/>
</dbReference>
<feature type="domain" description="Calcineurin-like phosphoesterase" evidence="1">
    <location>
        <begin position="2"/>
        <end position="191"/>
    </location>
</feature>
<evidence type="ECO:0000259" key="1">
    <source>
        <dbReference type="Pfam" id="PF00149"/>
    </source>
</evidence>
<reference evidence="2 3" key="1">
    <citation type="submission" date="2020-03" db="EMBL/GenBank/DDBJ databases">
        <title>Bacterial isolates of synthetic phycosphere.</title>
        <authorList>
            <person name="Fu H."/>
            <person name="Moran M.A."/>
        </authorList>
    </citation>
    <scope>NUCLEOTIDE SEQUENCE [LARGE SCALE GENOMIC DNA]</scope>
    <source>
        <strain evidence="2 3">HF1</strain>
    </source>
</reference>
<dbReference type="Proteomes" id="UP000709466">
    <property type="component" value="Unassembled WGS sequence"/>
</dbReference>
<dbReference type="PANTHER" id="PTHR42850:SF4">
    <property type="entry name" value="ZINC-DEPENDENT ENDOPOLYPHOSPHATASE"/>
    <property type="match status" value="1"/>
</dbReference>
<dbReference type="InterPro" id="IPR004843">
    <property type="entry name" value="Calcineurin-like_PHP"/>
</dbReference>
<evidence type="ECO:0000313" key="3">
    <source>
        <dbReference type="Proteomes" id="UP000709466"/>
    </source>
</evidence>
<dbReference type="SUPFAM" id="SSF56300">
    <property type="entry name" value="Metallo-dependent phosphatases"/>
    <property type="match status" value="1"/>
</dbReference>
<evidence type="ECO:0000313" key="2">
    <source>
        <dbReference type="EMBL" id="NIY73252.1"/>
    </source>
</evidence>
<protein>
    <submittedName>
        <fullName evidence="2">Serine/threonine protein phosphatase</fullName>
    </submittedName>
</protein>
<sequence length="237" mass="26398">MIYAIGDIHGQLVELDRVLSLIEADGGADAHIVFLGDYTDRGPDSRGVLDRLINGVSQGRRWTVLRGNHDRMFCRYLTDGNEHDERIKSGKGWLNPSLGGPTTLASYGVNIEEGDILKRAQAAVPPEHLAFLESRSLWYETDDLLFVHAGIKPGVPMDEQDEDDLIWIREGFLDHEEPFEKLIVHGHTALEQPTHFGNRIDIDSGAGYGRPLTAAVFEGTDCFILTETRRVPLLPTV</sequence>
<dbReference type="PANTHER" id="PTHR42850">
    <property type="entry name" value="METALLOPHOSPHOESTERASE"/>
    <property type="match status" value="1"/>
</dbReference>